<proteinExistence type="inferred from homology"/>
<evidence type="ECO:0000256" key="3">
    <source>
        <dbReference type="ARBA" id="ARBA00022555"/>
    </source>
</evidence>
<sequence length="231" mass="24972">MTKNISKRAKAISKLTDKKKEYTLSEAVDILKKTPSTKFDQSVEVDMKLTLDQANNPIRGTVSLPNGTGKTVKVAVFCKGDFEKEAKEAGADYVGSDDLMKKVADGWCDFDIAVSTPDLMRDMAKLGKVLGPKGLMPNPKSGTVTKEIGKIVKELKAGKIEFRMDKLSGIKASVGKLSFKADALIANVQMFITAVLNSNPKVHKAQAVKSIYVSSTMGPGIKLEKGQFKQG</sequence>
<dbReference type="InterPro" id="IPR023674">
    <property type="entry name" value="Ribosomal_uL1-like"/>
</dbReference>
<dbReference type="GO" id="GO:0006417">
    <property type="term" value="P:regulation of translation"/>
    <property type="evidence" value="ECO:0007669"/>
    <property type="project" value="UniProtKB-KW"/>
</dbReference>
<gene>
    <name evidence="10" type="primary">rplA</name>
    <name evidence="11" type="ORF">OMAG_001350</name>
</gene>
<dbReference type="EMBL" id="JYNY01000266">
    <property type="protein sequence ID" value="KJJ84784.1"/>
    <property type="molecule type" value="Genomic_DNA"/>
</dbReference>
<dbReference type="GO" id="GO:0000049">
    <property type="term" value="F:tRNA binding"/>
    <property type="evidence" value="ECO:0007669"/>
    <property type="project" value="UniProtKB-KW"/>
</dbReference>
<dbReference type="AlphaFoldDB" id="A0A0F0CS20"/>
<dbReference type="Pfam" id="PF00687">
    <property type="entry name" value="Ribosomal_L1"/>
    <property type="match status" value="1"/>
</dbReference>
<dbReference type="PANTHER" id="PTHR36427:SF3">
    <property type="entry name" value="LARGE RIBOSOMAL SUBUNIT PROTEIN UL1M"/>
    <property type="match status" value="1"/>
</dbReference>
<dbReference type="InterPro" id="IPR002143">
    <property type="entry name" value="Ribosomal_uL1"/>
</dbReference>
<evidence type="ECO:0000256" key="9">
    <source>
        <dbReference type="ARBA" id="ARBA00035241"/>
    </source>
</evidence>
<comment type="similarity">
    <text evidence="1 10">Belongs to the universal ribosomal protein uL1 family.</text>
</comment>
<dbReference type="InterPro" id="IPR028364">
    <property type="entry name" value="Ribosomal_uL1/biogenesis"/>
</dbReference>
<dbReference type="PANTHER" id="PTHR36427">
    <property type="entry name" value="54S RIBOSOMAL PROTEIN L1, MITOCHONDRIAL"/>
    <property type="match status" value="1"/>
</dbReference>
<organism evidence="11 12">
    <name type="scientific">Candidatus Omnitrophus magneticus</name>
    <dbReference type="NCBI Taxonomy" id="1609969"/>
    <lineage>
        <taxon>Bacteria</taxon>
        <taxon>Pseudomonadati</taxon>
        <taxon>Candidatus Omnitrophota</taxon>
        <taxon>Candidatus Omnitrophus</taxon>
    </lineage>
</organism>
<dbReference type="PATRIC" id="fig|1609969.3.peg.1442"/>
<dbReference type="GO" id="GO:0006412">
    <property type="term" value="P:translation"/>
    <property type="evidence" value="ECO:0007669"/>
    <property type="project" value="UniProtKB-UniRule"/>
</dbReference>
<dbReference type="GO" id="GO:0015934">
    <property type="term" value="C:large ribosomal subunit"/>
    <property type="evidence" value="ECO:0007669"/>
    <property type="project" value="InterPro"/>
</dbReference>
<keyword evidence="5 10" id="KW-0810">Translation regulation</keyword>
<evidence type="ECO:0000256" key="6">
    <source>
        <dbReference type="ARBA" id="ARBA00022884"/>
    </source>
</evidence>
<dbReference type="FunFam" id="3.40.50.790:FF:000001">
    <property type="entry name" value="50S ribosomal protein L1"/>
    <property type="match status" value="1"/>
</dbReference>
<dbReference type="GO" id="GO:0019843">
    <property type="term" value="F:rRNA binding"/>
    <property type="evidence" value="ECO:0007669"/>
    <property type="project" value="UniProtKB-UniRule"/>
</dbReference>
<name>A0A0F0CS20_9BACT</name>
<evidence type="ECO:0000256" key="1">
    <source>
        <dbReference type="ARBA" id="ARBA00010531"/>
    </source>
</evidence>
<dbReference type="NCBIfam" id="TIGR01169">
    <property type="entry name" value="rplA_bact"/>
    <property type="match status" value="1"/>
</dbReference>
<evidence type="ECO:0000256" key="4">
    <source>
        <dbReference type="ARBA" id="ARBA00022730"/>
    </source>
</evidence>
<evidence type="ECO:0000256" key="10">
    <source>
        <dbReference type="HAMAP-Rule" id="MF_01318"/>
    </source>
</evidence>
<dbReference type="CDD" id="cd00403">
    <property type="entry name" value="Ribosomal_L1"/>
    <property type="match status" value="1"/>
</dbReference>
<keyword evidence="4 10" id="KW-0699">rRNA-binding</keyword>
<dbReference type="Gene3D" id="3.40.50.790">
    <property type="match status" value="1"/>
</dbReference>
<evidence type="ECO:0000256" key="7">
    <source>
        <dbReference type="ARBA" id="ARBA00022980"/>
    </source>
</evidence>
<evidence type="ECO:0000313" key="11">
    <source>
        <dbReference type="EMBL" id="KJJ84784.1"/>
    </source>
</evidence>
<keyword evidence="3 10" id="KW-0820">tRNA-binding</keyword>
<keyword evidence="8 10" id="KW-0687">Ribonucleoprotein</keyword>
<dbReference type="PIRSF" id="PIRSF002155">
    <property type="entry name" value="Ribosomal_L1"/>
    <property type="match status" value="1"/>
</dbReference>
<reference evidence="11 12" key="1">
    <citation type="submission" date="2015-02" db="EMBL/GenBank/DDBJ databases">
        <title>Single-cell genomics of uncultivated deep-branching MTB reveals a conserved set of magnetosome genes.</title>
        <authorList>
            <person name="Kolinko S."/>
            <person name="Richter M."/>
            <person name="Glockner F.O."/>
            <person name="Brachmann A."/>
            <person name="Schuler D."/>
        </authorList>
    </citation>
    <scope>NUCLEOTIDE SEQUENCE [LARGE SCALE GENOMIC DNA]</scope>
    <source>
        <strain evidence="11">SKK-01</strain>
    </source>
</reference>
<evidence type="ECO:0000256" key="2">
    <source>
        <dbReference type="ARBA" id="ARBA00022491"/>
    </source>
</evidence>
<dbReference type="InterPro" id="IPR016095">
    <property type="entry name" value="Ribosomal_uL1_3-a/b-sand"/>
</dbReference>
<dbReference type="HAMAP" id="MF_01318_B">
    <property type="entry name" value="Ribosomal_uL1_B"/>
    <property type="match status" value="1"/>
</dbReference>
<accession>A0A0F0CS20</accession>
<comment type="subunit">
    <text evidence="10">Part of the 50S ribosomal subunit.</text>
</comment>
<comment type="caution">
    <text evidence="11">The sequence shown here is derived from an EMBL/GenBank/DDBJ whole genome shotgun (WGS) entry which is preliminary data.</text>
</comment>
<dbReference type="Gene3D" id="3.30.190.20">
    <property type="match status" value="1"/>
</dbReference>
<evidence type="ECO:0000313" key="12">
    <source>
        <dbReference type="Proteomes" id="UP000033428"/>
    </source>
</evidence>
<protein>
    <recommendedName>
        <fullName evidence="9 10">Large ribosomal subunit protein uL1</fullName>
    </recommendedName>
</protein>
<dbReference type="GO" id="GO:0003735">
    <property type="term" value="F:structural constituent of ribosome"/>
    <property type="evidence" value="ECO:0007669"/>
    <property type="project" value="InterPro"/>
</dbReference>
<dbReference type="InterPro" id="IPR005878">
    <property type="entry name" value="Ribosom_uL1_bac-type"/>
</dbReference>
<evidence type="ECO:0000256" key="8">
    <source>
        <dbReference type="ARBA" id="ARBA00023274"/>
    </source>
</evidence>
<keyword evidence="6 10" id="KW-0694">RNA-binding</keyword>
<dbReference type="SUPFAM" id="SSF56808">
    <property type="entry name" value="Ribosomal protein L1"/>
    <property type="match status" value="1"/>
</dbReference>
<comment type="function">
    <text evidence="10">Protein L1 is also a translational repressor protein, it controls the translation of the L11 operon by binding to its mRNA.</text>
</comment>
<keyword evidence="7 10" id="KW-0689">Ribosomal protein</keyword>
<keyword evidence="2 10" id="KW-0678">Repressor</keyword>
<evidence type="ECO:0000256" key="5">
    <source>
        <dbReference type="ARBA" id="ARBA00022845"/>
    </source>
</evidence>
<comment type="function">
    <text evidence="10">Binds directly to 23S rRNA. The L1 stalk is quite mobile in the ribosome, and is involved in E site tRNA release.</text>
</comment>
<keyword evidence="12" id="KW-1185">Reference proteome</keyword>
<dbReference type="Proteomes" id="UP000033428">
    <property type="component" value="Unassembled WGS sequence"/>
</dbReference>